<dbReference type="EMBL" id="UNRR01000001">
    <property type="protein sequence ID" value="SYZ77251.1"/>
    <property type="molecule type" value="Genomic_DNA"/>
</dbReference>
<protein>
    <submittedName>
        <fullName evidence="1">Uncharacterized protein</fullName>
    </submittedName>
</protein>
<organism evidence="1 2">
    <name type="scientific">Trichococcus shcherbakoviae</name>
    <dbReference type="NCBI Taxonomy" id="2094020"/>
    <lineage>
        <taxon>Bacteria</taxon>
        <taxon>Bacillati</taxon>
        <taxon>Bacillota</taxon>
        <taxon>Bacilli</taxon>
        <taxon>Lactobacillales</taxon>
        <taxon>Carnobacteriaceae</taxon>
        <taxon>Trichococcus</taxon>
    </lineage>
</organism>
<evidence type="ECO:0000313" key="2">
    <source>
        <dbReference type="Proteomes" id="UP000262072"/>
    </source>
</evidence>
<dbReference type="RefSeq" id="WP_119092169.1">
    <property type="nucleotide sequence ID" value="NZ_UNRR01000001.1"/>
</dbReference>
<proteinExistence type="predicted"/>
<dbReference type="AlphaFoldDB" id="A0A383TCQ4"/>
<name>A0A383TCQ4_9LACT</name>
<gene>
    <name evidence="1" type="ORF">TART1_0013</name>
</gene>
<reference evidence="2" key="1">
    <citation type="submission" date="2018-05" db="EMBL/GenBank/DDBJ databases">
        <authorList>
            <person name="Strepis N."/>
        </authorList>
    </citation>
    <scope>NUCLEOTIDE SEQUENCE [LARGE SCALE GENOMIC DNA]</scope>
</reference>
<sequence length="264" mass="30729">MHIQYKLDLKKMSGMQTKIIEIKDKQAKILKLDNPEVQHIIMKFQENQDTSMGLFITFHFYSEDLTLENAKAISAPLLNNIINLLVYKLLVSISDPKINAYDTVDGSMHASGSITLYNLEHYELPEIDYSWLENNIDSSNLSEILQTSGRFQMYKSILLVENVTSRFLLLYSLLYEMKKNQNGIDRYIMRKEPKVKMIKSKNKNKKGSNLETAYTWWRNQSQHMQKDTSINEITQNYSQLIDGLQLIVFQAILGSLQLPYNNSR</sequence>
<evidence type="ECO:0000313" key="1">
    <source>
        <dbReference type="EMBL" id="SYZ77251.1"/>
    </source>
</evidence>
<dbReference type="Proteomes" id="UP000262072">
    <property type="component" value="Unassembled WGS sequence"/>
</dbReference>
<accession>A0A383TCQ4</accession>